<feature type="compositionally biased region" description="Basic and acidic residues" evidence="1">
    <location>
        <begin position="39"/>
        <end position="48"/>
    </location>
</feature>
<evidence type="ECO:0000313" key="2">
    <source>
        <dbReference type="EMBL" id="EFX81134.1"/>
    </source>
</evidence>
<gene>
    <name evidence="2" type="ORF">DAPPUDRAFT_317833</name>
</gene>
<dbReference type="EMBL" id="GL732544">
    <property type="protein sequence ID" value="EFX81134.1"/>
    <property type="molecule type" value="Genomic_DNA"/>
</dbReference>
<dbReference type="Proteomes" id="UP000000305">
    <property type="component" value="Unassembled WGS sequence"/>
</dbReference>
<keyword evidence="3" id="KW-1185">Reference proteome</keyword>
<sequence>MLYLDAAKDSNDFRQHCYFHDDIILSLLRTNQAEIPVREYGSKQKNQLDSDQENQLDSEQHSEPDSDYCFYDNESLRIETEEEDFVEEISTFSNNKNEAAGLLKVLLTFKDMGNPIPNVVEIIFNVNGSNTSESGYGEFCVELLVGFVVGLYHGHGKPKDVNQFLADFLDFQVPTHNAFKDVGYIVKFNGENYSDYRSEVLSMMEQLGMKTMVDAPEGEVEILPTEKVCLACDRLLGVQSLKRIALYQTWFSLVHDLPGVFTLKHDIIENFPTHVCLVFKHSNA</sequence>
<dbReference type="AlphaFoldDB" id="E9GH38"/>
<reference evidence="2 3" key="1">
    <citation type="journal article" date="2011" name="Science">
        <title>The ecoresponsive genome of Daphnia pulex.</title>
        <authorList>
            <person name="Colbourne J.K."/>
            <person name="Pfrender M.E."/>
            <person name="Gilbert D."/>
            <person name="Thomas W.K."/>
            <person name="Tucker A."/>
            <person name="Oakley T.H."/>
            <person name="Tokishita S."/>
            <person name="Aerts A."/>
            <person name="Arnold G.J."/>
            <person name="Basu M.K."/>
            <person name="Bauer D.J."/>
            <person name="Caceres C.E."/>
            <person name="Carmel L."/>
            <person name="Casola C."/>
            <person name="Choi J.H."/>
            <person name="Detter J.C."/>
            <person name="Dong Q."/>
            <person name="Dusheyko S."/>
            <person name="Eads B.D."/>
            <person name="Frohlich T."/>
            <person name="Geiler-Samerotte K.A."/>
            <person name="Gerlach D."/>
            <person name="Hatcher P."/>
            <person name="Jogdeo S."/>
            <person name="Krijgsveld J."/>
            <person name="Kriventseva E.V."/>
            <person name="Kultz D."/>
            <person name="Laforsch C."/>
            <person name="Lindquist E."/>
            <person name="Lopez J."/>
            <person name="Manak J.R."/>
            <person name="Muller J."/>
            <person name="Pangilinan J."/>
            <person name="Patwardhan R.P."/>
            <person name="Pitluck S."/>
            <person name="Pritham E.J."/>
            <person name="Rechtsteiner A."/>
            <person name="Rho M."/>
            <person name="Rogozin I.B."/>
            <person name="Sakarya O."/>
            <person name="Salamov A."/>
            <person name="Schaack S."/>
            <person name="Shapiro H."/>
            <person name="Shiga Y."/>
            <person name="Skalitzky C."/>
            <person name="Smith Z."/>
            <person name="Souvorov A."/>
            <person name="Sung W."/>
            <person name="Tang Z."/>
            <person name="Tsuchiya D."/>
            <person name="Tu H."/>
            <person name="Vos H."/>
            <person name="Wang M."/>
            <person name="Wolf Y.I."/>
            <person name="Yamagata H."/>
            <person name="Yamada T."/>
            <person name="Ye Y."/>
            <person name="Shaw J.R."/>
            <person name="Andrews J."/>
            <person name="Crease T.J."/>
            <person name="Tang H."/>
            <person name="Lucas S.M."/>
            <person name="Robertson H.M."/>
            <person name="Bork P."/>
            <person name="Koonin E.V."/>
            <person name="Zdobnov E.M."/>
            <person name="Grigoriev I.V."/>
            <person name="Lynch M."/>
            <person name="Boore J.L."/>
        </authorList>
    </citation>
    <scope>NUCLEOTIDE SEQUENCE [LARGE SCALE GENOMIC DNA]</scope>
</reference>
<dbReference type="InParanoid" id="E9GH38"/>
<proteinExistence type="predicted"/>
<name>E9GH38_DAPPU</name>
<organism evidence="2 3">
    <name type="scientific">Daphnia pulex</name>
    <name type="common">Water flea</name>
    <dbReference type="NCBI Taxonomy" id="6669"/>
    <lineage>
        <taxon>Eukaryota</taxon>
        <taxon>Metazoa</taxon>
        <taxon>Ecdysozoa</taxon>
        <taxon>Arthropoda</taxon>
        <taxon>Crustacea</taxon>
        <taxon>Branchiopoda</taxon>
        <taxon>Diplostraca</taxon>
        <taxon>Cladocera</taxon>
        <taxon>Anomopoda</taxon>
        <taxon>Daphniidae</taxon>
        <taxon>Daphnia</taxon>
    </lineage>
</organism>
<protein>
    <submittedName>
        <fullName evidence="2">Uncharacterized protein</fullName>
    </submittedName>
</protein>
<accession>E9GH38</accession>
<evidence type="ECO:0000256" key="1">
    <source>
        <dbReference type="SAM" id="MobiDB-lite"/>
    </source>
</evidence>
<dbReference type="KEGG" id="dpx:DAPPUDRAFT_317833"/>
<feature type="region of interest" description="Disordered" evidence="1">
    <location>
        <begin position="39"/>
        <end position="66"/>
    </location>
</feature>
<evidence type="ECO:0000313" key="3">
    <source>
        <dbReference type="Proteomes" id="UP000000305"/>
    </source>
</evidence>
<dbReference type="HOGENOM" id="CLU_980937_0_0_1"/>